<feature type="transmembrane region" description="Helical" evidence="1">
    <location>
        <begin position="46"/>
        <end position="63"/>
    </location>
</feature>
<proteinExistence type="predicted"/>
<organism evidence="2 3">
    <name type="scientific">Thermococcus celericrescens</name>
    <dbReference type="NCBI Taxonomy" id="227598"/>
    <lineage>
        <taxon>Archaea</taxon>
        <taxon>Methanobacteriati</taxon>
        <taxon>Methanobacteriota</taxon>
        <taxon>Thermococci</taxon>
        <taxon>Thermococcales</taxon>
        <taxon>Thermococcaceae</taxon>
        <taxon>Thermococcus</taxon>
    </lineage>
</organism>
<protein>
    <submittedName>
        <fullName evidence="2">Uncharacterized protein</fullName>
    </submittedName>
</protein>
<comment type="caution">
    <text evidence="2">The sequence shown here is derived from an EMBL/GenBank/DDBJ whole genome shotgun (WGS) entry which is preliminary data.</text>
</comment>
<sequence length="158" mass="18147">MKVNESNFREILFVDNWVRGFVAFVGLGFLFGAFAVAGSFWRVVKFVLVLFPLLSVLQYFTLYRSVIGKKLREEGKTVEVAIKETEAYVDRGVVEVFLLFPIVYSWSVVLLQIQHTPFSTLSPSERGNLGLSSRKVHNTHRHFERTVENLKTHFTICS</sequence>
<dbReference type="RefSeq" id="WP_058939304.1">
    <property type="nucleotide sequence ID" value="NZ_LLYW01000030.1"/>
</dbReference>
<evidence type="ECO:0000256" key="1">
    <source>
        <dbReference type="SAM" id="Phobius"/>
    </source>
</evidence>
<gene>
    <name evidence="2" type="ORF">APY94_08920</name>
</gene>
<dbReference type="OrthoDB" id="380586at2157"/>
<dbReference type="AlphaFoldDB" id="A0A124EB74"/>
<keyword evidence="1" id="KW-1133">Transmembrane helix</keyword>
<keyword evidence="3" id="KW-1185">Reference proteome</keyword>
<reference evidence="2 3" key="1">
    <citation type="submission" date="2015-10" db="EMBL/GenBank/DDBJ databases">
        <title>Draft genome sequence of Thermococcus celericrescens strain DSM 17994.</title>
        <authorList>
            <person name="Hong S.-J."/>
            <person name="Park C.-E."/>
            <person name="Shin J.-H."/>
        </authorList>
    </citation>
    <scope>NUCLEOTIDE SEQUENCE [LARGE SCALE GENOMIC DNA]</scope>
    <source>
        <strain evidence="2 3">DSM 17994</strain>
    </source>
</reference>
<dbReference type="STRING" id="227598.APY94_08920"/>
<dbReference type="EMBL" id="LLYW01000030">
    <property type="protein sequence ID" value="KUH32732.1"/>
    <property type="molecule type" value="Genomic_DNA"/>
</dbReference>
<dbReference type="Proteomes" id="UP000053462">
    <property type="component" value="Unassembled WGS sequence"/>
</dbReference>
<evidence type="ECO:0000313" key="2">
    <source>
        <dbReference type="EMBL" id="KUH32732.1"/>
    </source>
</evidence>
<accession>A0A124EB74</accession>
<keyword evidence="1" id="KW-0812">Transmembrane</keyword>
<keyword evidence="1" id="KW-0472">Membrane</keyword>
<name>A0A124EB74_9EURY</name>
<feature type="transmembrane region" description="Helical" evidence="1">
    <location>
        <begin position="21"/>
        <end position="40"/>
    </location>
</feature>
<evidence type="ECO:0000313" key="3">
    <source>
        <dbReference type="Proteomes" id="UP000053462"/>
    </source>
</evidence>